<sequence>MTASWRARLLSLFLVLPLLLGACSATGADRATEAARLADALTSAISSGDRVGFDEVFDSSVPAERLDEIWGNVIQFAQVRFTVSSEESWRVDWKVTDERSVAHNVVDAPLVCVRGSCLLGDLGQSSGRPTPVWLVEAITVQRVGRVTVVGGQAADAWLASSSAAMEAVASAEPSSLLRPSTTQVVEVPGSTDAFEQVMAATAFDFRGTGAVTWKLDGGVTEDTGEEDSAIHIVVNPDSTGDLTEDGRRVLLTHEGVHAATGWLGATVAGRTWVSEGLAEAIALPQAADEQERSLERLRAACPEPPGPPSDEAFTDPEQLDYAYAWSGWAVGRLLADDPSGAIVEALWRDSATVVPASVDASAACG</sequence>
<dbReference type="EMBL" id="JAAMOZ010000001">
    <property type="protein sequence ID" value="NIH57549.1"/>
    <property type="molecule type" value="Genomic_DNA"/>
</dbReference>
<organism evidence="2 3">
    <name type="scientific">Brooklawnia cerclae</name>
    <dbReference type="NCBI Taxonomy" id="349934"/>
    <lineage>
        <taxon>Bacteria</taxon>
        <taxon>Bacillati</taxon>
        <taxon>Actinomycetota</taxon>
        <taxon>Actinomycetes</taxon>
        <taxon>Propionibacteriales</taxon>
        <taxon>Propionibacteriaceae</taxon>
        <taxon>Brooklawnia</taxon>
    </lineage>
</organism>
<dbReference type="RefSeq" id="WP_167167441.1">
    <property type="nucleotide sequence ID" value="NZ_BAAAOO010000007.1"/>
</dbReference>
<keyword evidence="1" id="KW-0732">Signal</keyword>
<comment type="caution">
    <text evidence="2">The sequence shown here is derived from an EMBL/GenBank/DDBJ whole genome shotgun (WGS) entry which is preliminary data.</text>
</comment>
<evidence type="ECO:0000256" key="1">
    <source>
        <dbReference type="SAM" id="SignalP"/>
    </source>
</evidence>
<reference evidence="2 3" key="1">
    <citation type="submission" date="2020-02" db="EMBL/GenBank/DDBJ databases">
        <title>Sequencing the genomes of 1000 actinobacteria strains.</title>
        <authorList>
            <person name="Klenk H.-P."/>
        </authorList>
    </citation>
    <scope>NUCLEOTIDE SEQUENCE [LARGE SCALE GENOMIC DNA]</scope>
    <source>
        <strain evidence="2 3">DSM 19609</strain>
    </source>
</reference>
<evidence type="ECO:0008006" key="4">
    <source>
        <dbReference type="Google" id="ProtNLM"/>
    </source>
</evidence>
<keyword evidence="3" id="KW-1185">Reference proteome</keyword>
<proteinExistence type="predicted"/>
<accession>A0ABX0SGT4</accession>
<dbReference type="Proteomes" id="UP000749311">
    <property type="component" value="Unassembled WGS sequence"/>
</dbReference>
<dbReference type="PROSITE" id="PS51257">
    <property type="entry name" value="PROKAR_LIPOPROTEIN"/>
    <property type="match status" value="1"/>
</dbReference>
<evidence type="ECO:0000313" key="2">
    <source>
        <dbReference type="EMBL" id="NIH57549.1"/>
    </source>
</evidence>
<gene>
    <name evidence="2" type="ORF">FB473_002194</name>
</gene>
<evidence type="ECO:0000313" key="3">
    <source>
        <dbReference type="Proteomes" id="UP000749311"/>
    </source>
</evidence>
<protein>
    <recommendedName>
        <fullName evidence="4">Lipoprotein</fullName>
    </recommendedName>
</protein>
<name>A0ABX0SGT4_9ACTN</name>
<feature type="chain" id="PRO_5046875655" description="Lipoprotein" evidence="1">
    <location>
        <begin position="28"/>
        <end position="365"/>
    </location>
</feature>
<feature type="signal peptide" evidence="1">
    <location>
        <begin position="1"/>
        <end position="27"/>
    </location>
</feature>